<dbReference type="Proteomes" id="UP000614580">
    <property type="component" value="Unassembled WGS sequence"/>
</dbReference>
<evidence type="ECO:0000256" key="5">
    <source>
        <dbReference type="ARBA" id="ARBA00023136"/>
    </source>
</evidence>
<comment type="caution">
    <text evidence="7">The sequence shown here is derived from an EMBL/GenBank/DDBJ whole genome shotgun (WGS) entry which is preliminary data.</text>
</comment>
<organism evidence="7 8">
    <name type="scientific">Candidatus Argoarchaeum ethanivorans</name>
    <dbReference type="NCBI Taxonomy" id="2608793"/>
    <lineage>
        <taxon>Archaea</taxon>
        <taxon>Methanobacteriati</taxon>
        <taxon>Methanobacteriota</taxon>
        <taxon>Stenosarchaea group</taxon>
        <taxon>Methanomicrobia</taxon>
        <taxon>Methanosarcinales</taxon>
        <taxon>Methanosarcinales incertae sedis</taxon>
        <taxon>GOM Arc I cluster</taxon>
        <taxon>Candidatus Argoarchaeum</taxon>
    </lineage>
</organism>
<dbReference type="Pfam" id="PF03379">
    <property type="entry name" value="CcmB"/>
    <property type="match status" value="1"/>
</dbReference>
<evidence type="ECO:0000256" key="6">
    <source>
        <dbReference type="SAM" id="Phobius"/>
    </source>
</evidence>
<evidence type="ECO:0000256" key="3">
    <source>
        <dbReference type="ARBA" id="ARBA00022692"/>
    </source>
</evidence>
<comment type="similarity">
    <text evidence="2">Belongs to the CcmB/CycW/HelB family.</text>
</comment>
<evidence type="ECO:0000256" key="1">
    <source>
        <dbReference type="ARBA" id="ARBA00004141"/>
    </source>
</evidence>
<dbReference type="EMBL" id="CAJHZY010000044">
    <property type="protein sequence ID" value="CAD7767031.1"/>
    <property type="molecule type" value="Genomic_DNA"/>
</dbReference>
<dbReference type="AlphaFoldDB" id="A0A812A0X8"/>
<feature type="transmembrane region" description="Helical" evidence="6">
    <location>
        <begin position="21"/>
        <end position="41"/>
    </location>
</feature>
<protein>
    <submittedName>
        <fullName evidence="7">Uncharacterized protein</fullName>
    </submittedName>
</protein>
<dbReference type="GO" id="GO:0016020">
    <property type="term" value="C:membrane"/>
    <property type="evidence" value="ECO:0007669"/>
    <property type="project" value="UniProtKB-SubCell"/>
</dbReference>
<evidence type="ECO:0000313" key="8">
    <source>
        <dbReference type="Proteomes" id="UP000614580"/>
    </source>
</evidence>
<dbReference type="InterPro" id="IPR003544">
    <property type="entry name" value="Cyt_c_biogenesis_CcmB"/>
</dbReference>
<dbReference type="GO" id="GO:0017004">
    <property type="term" value="P:cytochrome complex assembly"/>
    <property type="evidence" value="ECO:0007669"/>
    <property type="project" value="InterPro"/>
</dbReference>
<keyword evidence="5 6" id="KW-0472">Membrane</keyword>
<sequence>MNHALHIAWKDLKTEFRTKQMLNSMIIFSLLVIIIFSFSFADFLTDQKLITMVAPGILWISFLFAFIAFHNLHLKETTEFIRWRN</sequence>
<name>A0A812A0X8_9EURY</name>
<evidence type="ECO:0000256" key="2">
    <source>
        <dbReference type="ARBA" id="ARBA00010544"/>
    </source>
</evidence>
<comment type="subcellular location">
    <subcellularLocation>
        <location evidence="1">Membrane</location>
        <topology evidence="1">Multi-pass membrane protein</topology>
    </subcellularLocation>
</comment>
<evidence type="ECO:0000313" key="7">
    <source>
        <dbReference type="EMBL" id="CAD7767031.1"/>
    </source>
</evidence>
<keyword evidence="3 6" id="KW-0812">Transmembrane</keyword>
<proteinExistence type="inferred from homology"/>
<accession>A0A812A0X8</accession>
<evidence type="ECO:0000256" key="4">
    <source>
        <dbReference type="ARBA" id="ARBA00022989"/>
    </source>
</evidence>
<feature type="transmembrane region" description="Helical" evidence="6">
    <location>
        <begin position="53"/>
        <end position="74"/>
    </location>
</feature>
<keyword evidence="4 6" id="KW-1133">Transmembrane helix</keyword>
<gene>
    <name evidence="7" type="ORF">DNFNHJIP_00437</name>
</gene>
<dbReference type="GO" id="GO:0015232">
    <property type="term" value="F:heme transmembrane transporter activity"/>
    <property type="evidence" value="ECO:0007669"/>
    <property type="project" value="InterPro"/>
</dbReference>
<reference evidence="7" key="1">
    <citation type="submission" date="2020-12" db="EMBL/GenBank/DDBJ databases">
        <authorList>
            <person name="Hahn C.J."/>
            <person name="Laso-Perez R."/>
            <person name="Vulcano F."/>
            <person name="Vaziourakis K.-M."/>
            <person name="Stokke R."/>
            <person name="Steen I.H."/>
            <person name="Teske A."/>
            <person name="Boetius A."/>
            <person name="Liebeke M."/>
            <person name="Amann R."/>
            <person name="Knittel K."/>
        </authorList>
    </citation>
    <scope>NUCLEOTIDE SEQUENCE</scope>
    <source>
        <strain evidence="7">Gfbio:c6db26ca-90af-429b-aeed-0e3e8aed0b5e:GoM-Arc1_AMV-AAA_792_C10</strain>
    </source>
</reference>